<gene>
    <name evidence="1" type="ORF">LNQ49_10605</name>
</gene>
<dbReference type="Proteomes" id="UP001430919">
    <property type="component" value="Unassembled WGS sequence"/>
</dbReference>
<dbReference type="EMBL" id="JAJJMO010000001">
    <property type="protein sequence ID" value="MCC9072031.1"/>
    <property type="molecule type" value="Genomic_DNA"/>
</dbReference>
<evidence type="ECO:0000313" key="1">
    <source>
        <dbReference type="EMBL" id="MCC9072031.1"/>
    </source>
</evidence>
<name>A0ABS8MTB8_9FLAO</name>
<reference evidence="1" key="1">
    <citation type="submission" date="2021-11" db="EMBL/GenBank/DDBJ databases">
        <title>Description of novel Flavobacterium species.</title>
        <authorList>
            <person name="Saticioglu I.B."/>
            <person name="Ay H."/>
            <person name="Altun S."/>
            <person name="Duman M."/>
        </authorList>
    </citation>
    <scope>NUCLEOTIDE SEQUENCE</scope>
    <source>
        <strain evidence="1">F-65</strain>
    </source>
</reference>
<keyword evidence="2" id="KW-1185">Reference proteome</keyword>
<dbReference type="RefSeq" id="WP_229988772.1">
    <property type="nucleotide sequence ID" value="NZ_JAJJMO010000001.1"/>
</dbReference>
<evidence type="ECO:0000313" key="2">
    <source>
        <dbReference type="Proteomes" id="UP001430919"/>
    </source>
</evidence>
<comment type="caution">
    <text evidence="1">The sequence shown here is derived from an EMBL/GenBank/DDBJ whole genome shotgun (WGS) entry which is preliminary data.</text>
</comment>
<sequence>MKLFSLIILIFFTCQNIFSQSLGDEYFNLMKPIWETKTTDELRNQIDPKMDSICKTLYGIGLIEFQAKSQKEDTENKILMFKNILALNDLNENDNEITILVESGFNISGMKGFVIFDNKFYCFQQNEDNDYKIEKYPEYLKNYKKLDRKNARSVLFFLLKDNLYDIVGKIIEDENNDPKNKKLSPIVSYEILNYNSKRTKKLNLYYINEYGTIN</sequence>
<protein>
    <submittedName>
        <fullName evidence="1">Uncharacterized protein</fullName>
    </submittedName>
</protein>
<proteinExistence type="predicted"/>
<accession>A0ABS8MTB8</accession>
<organism evidence="1 2">
    <name type="scientific">Flavobacterium pisciphilum</name>
    <dbReference type="NCBI Taxonomy" id="2893755"/>
    <lineage>
        <taxon>Bacteria</taxon>
        <taxon>Pseudomonadati</taxon>
        <taxon>Bacteroidota</taxon>
        <taxon>Flavobacteriia</taxon>
        <taxon>Flavobacteriales</taxon>
        <taxon>Flavobacteriaceae</taxon>
        <taxon>Flavobacterium</taxon>
    </lineage>
</organism>